<evidence type="ECO:0000256" key="6">
    <source>
        <dbReference type="ARBA" id="ARBA00022840"/>
    </source>
</evidence>
<dbReference type="GO" id="GO:0008270">
    <property type="term" value="F:zinc ion binding"/>
    <property type="evidence" value="ECO:0007669"/>
    <property type="project" value="UniProtKB-KW"/>
</dbReference>
<evidence type="ECO:0000256" key="7">
    <source>
        <dbReference type="ARBA" id="ARBA00022921"/>
    </source>
</evidence>
<evidence type="ECO:0000313" key="9">
    <source>
        <dbReference type="EMBL" id="APZ76269.1"/>
    </source>
</evidence>
<organism evidence="9">
    <name type="scientific">Murid betaherpesvirus 3</name>
    <dbReference type="NCBI Taxonomy" id="2560603"/>
    <lineage>
        <taxon>Viruses</taxon>
        <taxon>Duplodnaviria</taxon>
        <taxon>Heunggongvirae</taxon>
        <taxon>Peploviricota</taxon>
        <taxon>Herviviricetes</taxon>
        <taxon>Herpesvirales</taxon>
        <taxon>Orthoherpesviridae</taxon>
        <taxon>Betaherpesvirinae</taxon>
        <taxon>Roseolovirus</taxon>
        <taxon>Roseolovirus muridbeta3</taxon>
    </lineage>
</organism>
<dbReference type="OrthoDB" id="1448at10239"/>
<gene>
    <name evidence="9" type="primary">ORF54</name>
    <name evidence="9" type="ORF">MRV_0058</name>
</gene>
<dbReference type="InterPro" id="IPR000501">
    <property type="entry name" value="UL28/UL56"/>
</dbReference>
<keyword evidence="3" id="KW-0547">Nucleotide-binding</keyword>
<evidence type="ECO:0000256" key="4">
    <source>
        <dbReference type="ARBA" id="ARBA00022771"/>
    </source>
</evidence>
<keyword evidence="5" id="KW-0862">Zinc</keyword>
<dbReference type="Proteomes" id="UP000202182">
    <property type="component" value="Segment"/>
</dbReference>
<evidence type="ECO:0000256" key="2">
    <source>
        <dbReference type="ARBA" id="ARBA00022723"/>
    </source>
</evidence>
<evidence type="ECO:0000256" key="8">
    <source>
        <dbReference type="ARBA" id="ARBA00023219"/>
    </source>
</evidence>
<keyword evidence="8" id="KW-0231">Viral genome packaging</keyword>
<keyword evidence="7" id="KW-0426">Late protein</keyword>
<dbReference type="GO" id="GO:0019073">
    <property type="term" value="P:viral DNA genome packaging"/>
    <property type="evidence" value="ECO:0007669"/>
    <property type="project" value="InterPro"/>
</dbReference>
<keyword evidence="6" id="KW-0067">ATP-binding</keyword>
<keyword evidence="1" id="KW-1188">Viral release from host cell</keyword>
<protein>
    <submittedName>
        <fullName evidence="9">DNA packaging terminase subunit 2/ transport protein</fullName>
    </submittedName>
</protein>
<sequence>MNALQGLCVLSAKLNEFALEFECLKFCDPITIISEINNFKKNGIIVIYLYKKFYNDLLYQNRSCPLSITLHLQVILKTLYESVICMDKALTKFRQDNDRDAYFKTIFNLQKCTKHANISIKLINNIDINVDMASLNDVEKFLCKLNVIYPLIPADVGLEKCFKILEFVRQLCGSCAVASPEIFIENKPCLKCYEELTITPNQGHSLSKRLHGKLCNHITIQKIICNLENNVNTIENDIKENLGMNINIKKCLHELKEVFNNKEIKDSSHITIAEKTLNQFDLFSKIPSAIYSLSDFTYWSKSSEKVIKEVFVDVEQLNSCHMLYNQLKKELAFKSHGEEVKDIFSINNNCLSNIQRLFTGSVFISPGKVIDLLTNESVKNLENNPTFSKLNSENELKRKIETLISELQTEQKDEAVDRLETDETIMKTHNISEEINLRKRSYFYKVANMGYNKIMTCIHEQELLINKLVNVNMIGSIIYEILSKMMFGFIQRMSYMGNEIINLSDKYRYDEHLYMRNNLITKKIPNEFYPELSQKMYKLINGLIFDHYNDSYPLPFNVCCAYACDNADMLPHTKDQLATCIEGTPSTEMWMKCSYMEFFSFSDATDINDAQKKMWSFIRELVLAVALYNDTFGKHLDVCRIDDNVQKDKTIVITYNMQEPLYLKADSKYYISKDIYHILYHDLHSIDQKEISVEQKAIIRNPKYYNLSDLKRVDYDGTLVPECFISK</sequence>
<dbReference type="GO" id="GO:0005524">
    <property type="term" value="F:ATP binding"/>
    <property type="evidence" value="ECO:0007669"/>
    <property type="project" value="UniProtKB-KW"/>
</dbReference>
<keyword evidence="2" id="KW-0479">Metal-binding</keyword>
<evidence type="ECO:0000256" key="1">
    <source>
        <dbReference type="ARBA" id="ARBA00022612"/>
    </source>
</evidence>
<evidence type="ECO:0000256" key="5">
    <source>
        <dbReference type="ARBA" id="ARBA00022833"/>
    </source>
</evidence>
<name>A0A1P8VIT9_9BETA</name>
<evidence type="ECO:0000256" key="3">
    <source>
        <dbReference type="ARBA" id="ARBA00022741"/>
    </source>
</evidence>
<accession>A0A1P8VIT9</accession>
<proteinExistence type="inferred from homology"/>
<dbReference type="KEGG" id="vg:30999395"/>
<keyword evidence="4" id="KW-0863">Zinc-finger</keyword>
<dbReference type="HAMAP" id="MF_04014">
    <property type="entry name" value="HSV_TRM1"/>
    <property type="match status" value="1"/>
</dbReference>
<keyword evidence="10" id="KW-1185">Reference proteome</keyword>
<reference evidence="9" key="1">
    <citation type="submission" date="2016-12" db="EMBL/GenBank/DDBJ databases">
        <title>A murine herpesvirus closely related to ubiquitous human herpesviruses causes T-cell depletion.</title>
        <authorList>
            <person name="Patel S.J."/>
            <person name="Zhao G."/>
            <person name="Penna V.R."/>
            <person name="Park E."/>
            <person name="Lauron E.J."/>
            <person name="Harvey I.B."/>
            <person name="Beatty W.L."/>
            <person name="Plougastel-Douglas B."/>
            <person name="Poursine-Laurent J."/>
            <person name="Fremont D.H."/>
            <person name="Wang D."/>
            <person name="Yokoyama W.M."/>
        </authorList>
    </citation>
    <scope>NUCLEOTIDE SEQUENCE [LARGE SCALE GENOMIC DNA]</scope>
    <source>
        <strain evidence="9">YOK1</strain>
    </source>
</reference>
<evidence type="ECO:0000313" key="10">
    <source>
        <dbReference type="Proteomes" id="UP000202182"/>
    </source>
</evidence>
<dbReference type="Pfam" id="PF01366">
    <property type="entry name" value="PRTP"/>
    <property type="match status" value="1"/>
</dbReference>
<dbReference type="EMBL" id="KY355735">
    <property type="protein sequence ID" value="APZ76269.1"/>
    <property type="molecule type" value="Genomic_DNA"/>
</dbReference>